<comment type="caution">
    <text evidence="1">The sequence shown here is derived from an EMBL/GenBank/DDBJ whole genome shotgun (WGS) entry which is preliminary data.</text>
</comment>
<keyword evidence="2" id="KW-1185">Reference proteome</keyword>
<gene>
    <name evidence="1" type="ORF">BDR25DRAFT_308541</name>
</gene>
<accession>A0ACB6RE73</accession>
<evidence type="ECO:0000313" key="1">
    <source>
        <dbReference type="EMBL" id="KAF2477649.1"/>
    </source>
</evidence>
<name>A0ACB6RE73_9PLEO</name>
<proteinExistence type="predicted"/>
<protein>
    <submittedName>
        <fullName evidence="1">Uncharacterized protein</fullName>
    </submittedName>
</protein>
<dbReference type="Proteomes" id="UP000799755">
    <property type="component" value="Unassembled WGS sequence"/>
</dbReference>
<sequence length="154" mass="17465">MPSIDAGQGGSAAMMTTGDIKIEGILPKRFEDAPNQAYFPISLLDHKNTDPKAMDIKDTQQDIKKRNFTRRISEEKKVIQSEQYFGQVGPDSGNERPRYSKTSHEIWMQAMERRRDSAIRGPREQRPLIGSQQGKAKRSKTTSKDSLAKGQRKE</sequence>
<dbReference type="EMBL" id="MU003492">
    <property type="protein sequence ID" value="KAF2477649.1"/>
    <property type="molecule type" value="Genomic_DNA"/>
</dbReference>
<reference evidence="1" key="1">
    <citation type="journal article" date="2020" name="Stud. Mycol.">
        <title>101 Dothideomycetes genomes: a test case for predicting lifestyles and emergence of pathogens.</title>
        <authorList>
            <person name="Haridas S."/>
            <person name="Albert R."/>
            <person name="Binder M."/>
            <person name="Bloem J."/>
            <person name="Labutti K."/>
            <person name="Salamov A."/>
            <person name="Andreopoulos B."/>
            <person name="Baker S."/>
            <person name="Barry K."/>
            <person name="Bills G."/>
            <person name="Bluhm B."/>
            <person name="Cannon C."/>
            <person name="Castanera R."/>
            <person name="Culley D."/>
            <person name="Daum C."/>
            <person name="Ezra D."/>
            <person name="Gonzalez J."/>
            <person name="Henrissat B."/>
            <person name="Kuo A."/>
            <person name="Liang C."/>
            <person name="Lipzen A."/>
            <person name="Lutzoni F."/>
            <person name="Magnuson J."/>
            <person name="Mondo S."/>
            <person name="Nolan M."/>
            <person name="Ohm R."/>
            <person name="Pangilinan J."/>
            <person name="Park H.-J."/>
            <person name="Ramirez L."/>
            <person name="Alfaro M."/>
            <person name="Sun H."/>
            <person name="Tritt A."/>
            <person name="Yoshinaga Y."/>
            <person name="Zwiers L.-H."/>
            <person name="Turgeon B."/>
            <person name="Goodwin S."/>
            <person name="Spatafora J."/>
            <person name="Crous P."/>
            <person name="Grigoriev I."/>
        </authorList>
    </citation>
    <scope>NUCLEOTIDE SEQUENCE</scope>
    <source>
        <strain evidence="1">ATCC 200398</strain>
    </source>
</reference>
<organism evidence="1 2">
    <name type="scientific">Lindgomyces ingoldianus</name>
    <dbReference type="NCBI Taxonomy" id="673940"/>
    <lineage>
        <taxon>Eukaryota</taxon>
        <taxon>Fungi</taxon>
        <taxon>Dikarya</taxon>
        <taxon>Ascomycota</taxon>
        <taxon>Pezizomycotina</taxon>
        <taxon>Dothideomycetes</taxon>
        <taxon>Pleosporomycetidae</taxon>
        <taxon>Pleosporales</taxon>
        <taxon>Lindgomycetaceae</taxon>
        <taxon>Lindgomyces</taxon>
    </lineage>
</organism>
<evidence type="ECO:0000313" key="2">
    <source>
        <dbReference type="Proteomes" id="UP000799755"/>
    </source>
</evidence>